<dbReference type="EMBL" id="SKBQ01000077">
    <property type="protein sequence ID" value="TPX08500.1"/>
    <property type="molecule type" value="Genomic_DNA"/>
</dbReference>
<dbReference type="PANTHER" id="PTHR47171">
    <property type="entry name" value="FARA-RELATED"/>
    <property type="match status" value="1"/>
</dbReference>
<dbReference type="InterPro" id="IPR007219">
    <property type="entry name" value="XnlR_reg_dom"/>
</dbReference>
<dbReference type="Pfam" id="PF04082">
    <property type="entry name" value="Fungal_trans"/>
    <property type="match status" value="1"/>
</dbReference>
<feature type="domain" description="Xylanolytic transcriptional activator regulatory" evidence="6">
    <location>
        <begin position="149"/>
        <end position="218"/>
    </location>
</feature>
<dbReference type="AlphaFoldDB" id="A0A507AW60"/>
<evidence type="ECO:0000313" key="8">
    <source>
        <dbReference type="Proteomes" id="UP000319257"/>
    </source>
</evidence>
<dbReference type="PANTHER" id="PTHR47171:SF2">
    <property type="entry name" value="TRANSCRIPTION FACTOR, PUTATIVE-RELATED"/>
    <property type="match status" value="1"/>
</dbReference>
<protein>
    <recommendedName>
        <fullName evidence="6">Xylanolytic transcriptional activator regulatory domain-containing protein</fullName>
    </recommendedName>
</protein>
<dbReference type="GO" id="GO:0006351">
    <property type="term" value="P:DNA-templated transcription"/>
    <property type="evidence" value="ECO:0007669"/>
    <property type="project" value="InterPro"/>
</dbReference>
<dbReference type="STRING" id="1093900.A0A507AW60"/>
<dbReference type="InParanoid" id="A0A507AW60"/>
<name>A0A507AW60_9PEZI</name>
<comment type="caution">
    <text evidence="7">The sequence shown here is derived from an EMBL/GenBank/DDBJ whole genome shotgun (WGS) entry which is preliminary data.</text>
</comment>
<evidence type="ECO:0000256" key="4">
    <source>
        <dbReference type="ARBA" id="ARBA00023163"/>
    </source>
</evidence>
<keyword evidence="1" id="KW-0862">Zinc</keyword>
<dbReference type="GO" id="GO:0003677">
    <property type="term" value="F:DNA binding"/>
    <property type="evidence" value="ECO:0007669"/>
    <property type="project" value="UniProtKB-KW"/>
</dbReference>
<keyword evidence="2" id="KW-0805">Transcription regulation</keyword>
<keyword evidence="5" id="KW-0539">Nucleus</keyword>
<dbReference type="RefSeq" id="XP_030990211.1">
    <property type="nucleotide sequence ID" value="XM_031132556.1"/>
</dbReference>
<keyword evidence="4" id="KW-0804">Transcription</keyword>
<dbReference type="CDD" id="cd12148">
    <property type="entry name" value="fungal_TF_MHR"/>
    <property type="match status" value="1"/>
</dbReference>
<evidence type="ECO:0000256" key="3">
    <source>
        <dbReference type="ARBA" id="ARBA00023125"/>
    </source>
</evidence>
<evidence type="ECO:0000256" key="1">
    <source>
        <dbReference type="ARBA" id="ARBA00022833"/>
    </source>
</evidence>
<dbReference type="GeneID" id="41977434"/>
<accession>A0A507AW60</accession>
<reference evidence="7 8" key="1">
    <citation type="submission" date="2019-06" db="EMBL/GenBank/DDBJ databases">
        <title>Draft genome sequence of the filamentous fungus Phialemoniopsis curvata isolated from diesel fuel.</title>
        <authorList>
            <person name="Varaljay V.A."/>
            <person name="Lyon W.J."/>
            <person name="Crouch A.L."/>
            <person name="Drake C.E."/>
            <person name="Hollomon J.M."/>
            <person name="Nadeau L.J."/>
            <person name="Nunn H.S."/>
            <person name="Stevenson B.S."/>
            <person name="Bojanowski C.L."/>
            <person name="Crookes-Goodson W.J."/>
        </authorList>
    </citation>
    <scope>NUCLEOTIDE SEQUENCE [LARGE SCALE GENOMIC DNA]</scope>
    <source>
        <strain evidence="7 8">D216</strain>
    </source>
</reference>
<evidence type="ECO:0000313" key="7">
    <source>
        <dbReference type="EMBL" id="TPX08500.1"/>
    </source>
</evidence>
<dbReference type="SMART" id="SM00906">
    <property type="entry name" value="Fungal_trans"/>
    <property type="match status" value="1"/>
</dbReference>
<evidence type="ECO:0000256" key="5">
    <source>
        <dbReference type="ARBA" id="ARBA00023242"/>
    </source>
</evidence>
<dbReference type="OrthoDB" id="10251155at2759"/>
<keyword evidence="3" id="KW-0238">DNA-binding</keyword>
<dbReference type="Proteomes" id="UP000319257">
    <property type="component" value="Unassembled WGS sequence"/>
</dbReference>
<dbReference type="InterPro" id="IPR052073">
    <property type="entry name" value="Amide_Lactam_Regulators"/>
</dbReference>
<gene>
    <name evidence="7" type="ORF">E0L32_009987</name>
</gene>
<keyword evidence="8" id="KW-1185">Reference proteome</keyword>
<proteinExistence type="predicted"/>
<evidence type="ECO:0000256" key="2">
    <source>
        <dbReference type="ARBA" id="ARBA00023015"/>
    </source>
</evidence>
<organism evidence="7 8">
    <name type="scientific">Thyridium curvatum</name>
    <dbReference type="NCBI Taxonomy" id="1093900"/>
    <lineage>
        <taxon>Eukaryota</taxon>
        <taxon>Fungi</taxon>
        <taxon>Dikarya</taxon>
        <taxon>Ascomycota</taxon>
        <taxon>Pezizomycotina</taxon>
        <taxon>Sordariomycetes</taxon>
        <taxon>Sordariomycetidae</taxon>
        <taxon>Thyridiales</taxon>
        <taxon>Thyridiaceae</taxon>
        <taxon>Thyridium</taxon>
    </lineage>
</organism>
<dbReference type="GO" id="GO:0008270">
    <property type="term" value="F:zinc ion binding"/>
    <property type="evidence" value="ECO:0007669"/>
    <property type="project" value="InterPro"/>
</dbReference>
<sequence length="569" mass="63702">MATNQHTALSPRNKDFIVSETMSKVLELFHAMDMPPLPVCQSLVEAYFEFCWTWMPVVDLSLRDTAATSLWTDPALSKPESPLLMNALLLAGSRMRRGTKYASSQEYYTRAKILVDMEIERNPQHLLGALCMMQWWNAYNPQDVSTTSSRFWITYAIGFAQQMGLHMGRTLPSQNKSLWKRLWWTLYARDCLIAAAHGRPRIINQEDCSIDAITVHDFPPGHEFRGLIFVHFVKISEILCDLCRALTRTPILSSSSKDTIAARLLEWTERLPDELRLYNSDGSSRPHQFEEAQLHVYFLTALCILYRPRSISTLGPENTAAVLASSLSHRLLEGFQLRDLTRYLAPIFTWCTFVAAIPQLSCSVVPSLWKDSCEAVGDLHGILVSLSSNWPSATFNSEELERLQKIADDAAANHRRSQNSQRQVQVLQSDSGSEHGLESLFVGYGQHTLQRYQQIHSILAISMDPSQVVATNGGPPASHVQLPADTTLRNSGMGRNINCQPSSDRLASLTSQMVSATSDQTYPSSATLPSLSEAPISFEEMDSNWCDNWCDLDWTDILAGTGAHDLAVV</sequence>
<evidence type="ECO:0000259" key="6">
    <source>
        <dbReference type="SMART" id="SM00906"/>
    </source>
</evidence>